<dbReference type="GO" id="GO:0005886">
    <property type="term" value="C:plasma membrane"/>
    <property type="evidence" value="ECO:0007669"/>
    <property type="project" value="UniProtKB-SubCell"/>
</dbReference>
<proteinExistence type="inferred from homology"/>
<evidence type="ECO:0000256" key="5">
    <source>
        <dbReference type="ARBA" id="ARBA00022927"/>
    </source>
</evidence>
<comment type="subcellular location">
    <subcellularLocation>
        <location evidence="1">Cell membrane</location>
        <topology evidence="1">Multi-pass membrane protein</topology>
    </subcellularLocation>
    <subcellularLocation>
        <location evidence="8">Membrane</location>
        <topology evidence="8">Multi-pass membrane protein</topology>
    </subcellularLocation>
</comment>
<keyword evidence="4 9" id="KW-0812">Transmembrane</keyword>
<evidence type="ECO:0000259" key="10">
    <source>
        <dbReference type="Pfam" id="PF01618"/>
    </source>
</evidence>
<keyword evidence="6 9" id="KW-1133">Transmembrane helix</keyword>
<dbReference type="GO" id="GO:0017038">
    <property type="term" value="P:protein import"/>
    <property type="evidence" value="ECO:0007669"/>
    <property type="project" value="TreeGrafter"/>
</dbReference>
<feature type="domain" description="MotA/TolQ/ExbB proton channel" evidence="10">
    <location>
        <begin position="132"/>
        <end position="256"/>
    </location>
</feature>
<evidence type="ECO:0000256" key="8">
    <source>
        <dbReference type="RuleBase" id="RU004057"/>
    </source>
</evidence>
<evidence type="ECO:0000256" key="9">
    <source>
        <dbReference type="SAM" id="Phobius"/>
    </source>
</evidence>
<dbReference type="RefSeq" id="WP_106480043.1">
    <property type="nucleotide sequence ID" value="NZ_CP032819.1"/>
</dbReference>
<feature type="transmembrane region" description="Helical" evidence="9">
    <location>
        <begin position="176"/>
        <end position="203"/>
    </location>
</feature>
<dbReference type="AlphaFoldDB" id="A0A3Q9IRH4"/>
<sequence length="271" mass="29245">MKKTTIKEGTKRSFSISAFPIIILCFILAMVIYHFVYGNPTNFINNDPNNHPVQGNLLGTIYKGGIIVPVIQTLLFTVLTLSVERLIALKRAKGKRNLQRFVTKVKSDLEEGNIEAVRQACDKQKGTVANVIKASLSTYSQVSSCDTLSKEEKQLAVRKDLEEATMLELPTMEQNLGVIATITTLGTLMGLLGTVIGMIKSFAALSSAGGTDSIALSTGISEALVNTAFGIATGACAVIAYNFFTSKIDGITHSIDEIGAYLVQSFTIKQR</sequence>
<name>A0A3Q9IRH4_9BACT</name>
<evidence type="ECO:0000256" key="6">
    <source>
        <dbReference type="ARBA" id="ARBA00022989"/>
    </source>
</evidence>
<dbReference type="PANTHER" id="PTHR30625:SF15">
    <property type="entry name" value="BIOPOLYMER TRANSPORT PROTEIN EXBB"/>
    <property type="match status" value="1"/>
</dbReference>
<accession>A0A3Q9IRH4</accession>
<keyword evidence="7 9" id="KW-0472">Membrane</keyword>
<evidence type="ECO:0000313" key="11">
    <source>
        <dbReference type="EMBL" id="AZS29295.1"/>
    </source>
</evidence>
<keyword evidence="3" id="KW-1003">Cell membrane</keyword>
<keyword evidence="5 8" id="KW-0653">Protein transport</keyword>
<feature type="transmembrane region" description="Helical" evidence="9">
    <location>
        <begin position="223"/>
        <end position="244"/>
    </location>
</feature>
<dbReference type="Proteomes" id="UP000270673">
    <property type="component" value="Chromosome"/>
</dbReference>
<organism evidence="11 12">
    <name type="scientific">Butyricimonas faecalis</name>
    <dbReference type="NCBI Taxonomy" id="2093856"/>
    <lineage>
        <taxon>Bacteria</taxon>
        <taxon>Pseudomonadati</taxon>
        <taxon>Bacteroidota</taxon>
        <taxon>Bacteroidia</taxon>
        <taxon>Bacteroidales</taxon>
        <taxon>Odoribacteraceae</taxon>
        <taxon>Butyricimonas</taxon>
    </lineage>
</organism>
<keyword evidence="2 8" id="KW-0813">Transport</keyword>
<keyword evidence="12" id="KW-1185">Reference proteome</keyword>
<evidence type="ECO:0000256" key="7">
    <source>
        <dbReference type="ARBA" id="ARBA00023136"/>
    </source>
</evidence>
<reference evidence="11 12" key="1">
    <citation type="submission" date="2018-10" db="EMBL/GenBank/DDBJ databases">
        <title>Butyricimonas faecalis sp. nov., isolated from human faeces and emended description of the genus Butyricimonas.</title>
        <authorList>
            <person name="Le Roy T."/>
            <person name="Van der Smissen P."/>
            <person name="Paquot A."/>
            <person name="Delzenne N."/>
            <person name="Muccioli G."/>
            <person name="Collet J.-F."/>
            <person name="Cani P.D."/>
        </authorList>
    </citation>
    <scope>NUCLEOTIDE SEQUENCE [LARGE SCALE GENOMIC DNA]</scope>
    <source>
        <strain evidence="11 12">H184</strain>
    </source>
</reference>
<dbReference type="PANTHER" id="PTHR30625">
    <property type="entry name" value="PROTEIN TOLQ"/>
    <property type="match status" value="1"/>
</dbReference>
<feature type="transmembrane region" description="Helical" evidence="9">
    <location>
        <begin position="12"/>
        <end position="36"/>
    </location>
</feature>
<evidence type="ECO:0000256" key="4">
    <source>
        <dbReference type="ARBA" id="ARBA00022692"/>
    </source>
</evidence>
<protein>
    <submittedName>
        <fullName evidence="11">MotA/TolQ/ExbB proton channel family protein</fullName>
    </submittedName>
</protein>
<dbReference type="InterPro" id="IPR050790">
    <property type="entry name" value="ExbB/TolQ_transport"/>
</dbReference>
<dbReference type="OrthoDB" id="4045at2"/>
<evidence type="ECO:0000256" key="2">
    <source>
        <dbReference type="ARBA" id="ARBA00022448"/>
    </source>
</evidence>
<evidence type="ECO:0000256" key="3">
    <source>
        <dbReference type="ARBA" id="ARBA00022475"/>
    </source>
</evidence>
<dbReference type="KEGG" id="buy:D8S85_06785"/>
<comment type="similarity">
    <text evidence="8">Belongs to the exbB/tolQ family.</text>
</comment>
<feature type="transmembrane region" description="Helical" evidence="9">
    <location>
        <begin position="66"/>
        <end position="87"/>
    </location>
</feature>
<dbReference type="InterPro" id="IPR002898">
    <property type="entry name" value="MotA_ExbB_proton_chnl"/>
</dbReference>
<gene>
    <name evidence="11" type="ORF">D8S85_06785</name>
</gene>
<evidence type="ECO:0000256" key="1">
    <source>
        <dbReference type="ARBA" id="ARBA00004651"/>
    </source>
</evidence>
<dbReference type="EMBL" id="CP032819">
    <property type="protein sequence ID" value="AZS29295.1"/>
    <property type="molecule type" value="Genomic_DNA"/>
</dbReference>
<evidence type="ECO:0000313" key="12">
    <source>
        <dbReference type="Proteomes" id="UP000270673"/>
    </source>
</evidence>
<dbReference type="Pfam" id="PF01618">
    <property type="entry name" value="MotA_ExbB"/>
    <property type="match status" value="1"/>
</dbReference>